<evidence type="ECO:0000256" key="4">
    <source>
        <dbReference type="ARBA" id="ARBA00016436"/>
    </source>
</evidence>
<dbReference type="UniPathway" id="UPA00359">
    <property type="reaction ID" value="UER00482"/>
</dbReference>
<comment type="pathway">
    <text evidence="2 13">Glycolipid biosynthesis; lipid IV(A) biosynthesis; lipid IV(A) from (3R)-3-hydroxytetradecanoyl-[acyl-carrier-protein] and UDP-N-acetyl-alpha-D-glucosamine: step 6/6.</text>
</comment>
<keyword evidence="15" id="KW-1185">Reference proteome</keyword>
<dbReference type="Pfam" id="PF02606">
    <property type="entry name" value="LpxK"/>
    <property type="match status" value="1"/>
</dbReference>
<keyword evidence="9 13" id="KW-0418">Kinase</keyword>
<reference evidence="14 15" key="1">
    <citation type="journal article" date="2013" name="Genome Announc.">
        <title>Draft Genome Sequence of Indibacter alkaliphilus Strain LW1T, Isolated from Lonar Lake, a Haloalkaline Lake in the Buldana District of Maharashtra, India.</title>
        <authorList>
            <person name="Singh A."/>
            <person name="Kumar Jangir P."/>
            <person name="Sharma R."/>
            <person name="Singh A."/>
            <person name="Kumar Pinnaka A."/>
            <person name="Shivaji S."/>
        </authorList>
    </citation>
    <scope>NUCLEOTIDE SEQUENCE [LARGE SCALE GENOMIC DNA]</scope>
    <source>
        <strain evidence="15">CCUG 57479 / KCTC 22604 / LW1</strain>
    </source>
</reference>
<gene>
    <name evidence="13" type="primary">lpxK</name>
    <name evidence="14" type="ORF">A33Q_3144</name>
</gene>
<comment type="similarity">
    <text evidence="13">Belongs to the LpxK family.</text>
</comment>
<evidence type="ECO:0000256" key="3">
    <source>
        <dbReference type="ARBA" id="ARBA00012071"/>
    </source>
</evidence>
<evidence type="ECO:0000256" key="5">
    <source>
        <dbReference type="ARBA" id="ARBA00022516"/>
    </source>
</evidence>
<dbReference type="GO" id="GO:0005524">
    <property type="term" value="F:ATP binding"/>
    <property type="evidence" value="ECO:0007669"/>
    <property type="project" value="UniProtKB-UniRule"/>
</dbReference>
<proteinExistence type="inferred from homology"/>
<evidence type="ECO:0000313" key="14">
    <source>
        <dbReference type="EMBL" id="EOZ95782.1"/>
    </source>
</evidence>
<evidence type="ECO:0000256" key="1">
    <source>
        <dbReference type="ARBA" id="ARBA00002274"/>
    </source>
</evidence>
<evidence type="ECO:0000256" key="10">
    <source>
        <dbReference type="ARBA" id="ARBA00022840"/>
    </source>
</evidence>
<keyword evidence="10 13" id="KW-0067">ATP-binding</keyword>
<accession>S2D970</accession>
<evidence type="ECO:0000256" key="2">
    <source>
        <dbReference type="ARBA" id="ARBA00004870"/>
    </source>
</evidence>
<keyword evidence="8 13" id="KW-0547">Nucleotide-binding</keyword>
<dbReference type="PANTHER" id="PTHR42724">
    <property type="entry name" value="TETRAACYLDISACCHARIDE 4'-KINASE"/>
    <property type="match status" value="1"/>
</dbReference>
<dbReference type="EC" id="2.7.1.130" evidence="3 13"/>
<evidence type="ECO:0000256" key="9">
    <source>
        <dbReference type="ARBA" id="ARBA00022777"/>
    </source>
</evidence>
<evidence type="ECO:0000313" key="15">
    <source>
        <dbReference type="Proteomes" id="UP000006073"/>
    </source>
</evidence>
<evidence type="ECO:0000256" key="11">
    <source>
        <dbReference type="ARBA" id="ARBA00023098"/>
    </source>
</evidence>
<dbReference type="PANTHER" id="PTHR42724:SF1">
    <property type="entry name" value="TETRAACYLDISACCHARIDE 4'-KINASE, MITOCHONDRIAL-RELATED"/>
    <property type="match status" value="1"/>
</dbReference>
<name>S2D970_INDAL</name>
<dbReference type="InterPro" id="IPR027417">
    <property type="entry name" value="P-loop_NTPase"/>
</dbReference>
<keyword evidence="5 13" id="KW-0444">Lipid biosynthesis</keyword>
<comment type="catalytic activity">
    <reaction evidence="13">
        <text>a lipid A disaccharide + ATP = a lipid IVA + ADP + H(+)</text>
        <dbReference type="Rhea" id="RHEA:67840"/>
        <dbReference type="ChEBI" id="CHEBI:15378"/>
        <dbReference type="ChEBI" id="CHEBI:30616"/>
        <dbReference type="ChEBI" id="CHEBI:176343"/>
        <dbReference type="ChEBI" id="CHEBI:176425"/>
        <dbReference type="ChEBI" id="CHEBI:456216"/>
        <dbReference type="EC" id="2.7.1.130"/>
    </reaction>
</comment>
<dbReference type="STRING" id="1189612.A33Q_3144"/>
<dbReference type="EMBL" id="ALWO02000037">
    <property type="protein sequence ID" value="EOZ95782.1"/>
    <property type="molecule type" value="Genomic_DNA"/>
</dbReference>
<dbReference type="GO" id="GO:0005886">
    <property type="term" value="C:plasma membrane"/>
    <property type="evidence" value="ECO:0007669"/>
    <property type="project" value="TreeGrafter"/>
</dbReference>
<evidence type="ECO:0000256" key="8">
    <source>
        <dbReference type="ARBA" id="ARBA00022741"/>
    </source>
</evidence>
<dbReference type="eggNOG" id="COG1663">
    <property type="taxonomic scope" value="Bacteria"/>
</dbReference>
<dbReference type="NCBIfam" id="TIGR00682">
    <property type="entry name" value="lpxK"/>
    <property type="match status" value="1"/>
</dbReference>
<dbReference type="AlphaFoldDB" id="S2D970"/>
<evidence type="ECO:0000256" key="6">
    <source>
        <dbReference type="ARBA" id="ARBA00022556"/>
    </source>
</evidence>
<dbReference type="GO" id="GO:0009029">
    <property type="term" value="F:lipid-A 4'-kinase activity"/>
    <property type="evidence" value="ECO:0007669"/>
    <property type="project" value="UniProtKB-UniRule"/>
</dbReference>
<dbReference type="Proteomes" id="UP000006073">
    <property type="component" value="Unassembled WGS sequence"/>
</dbReference>
<sequence length="325" mass="36886">MFDKGRLKSSSFGIPTVVVGNLSVGGSGKTPMVEFLVNYFSQKYKLTVLSRGYGRKTKGFFWADSSLGPGEIGDEPFQIYSKFRDKISVAVGEDRVAAIRKIQDSKPDTDLIILDDAYQHRYLKADFYLLLTTYQNPFFSDSVMPLGKLREAPEGASRADLIIVTKCPAEMDESMMKTYKKSIAKYSQAKTIFSHIQYAHPFPVFDKTQREKQNAIVVSGLANDRLFIEACHKRYKVINILSFADHHHYRISDVQKMVAMVKSNPETMLITTEKDAVKLKNPRFHEYLAEIPIFALPIKVKMSAKDEDYLILQISKAIAEKVQIL</sequence>
<comment type="function">
    <text evidence="1 13">Transfers the gamma-phosphate of ATP to the 4'-position of a tetraacyldisaccharide 1-phosphate intermediate (termed DS-1-P) to form tetraacyldisaccharide 1,4'-bis-phosphate (lipid IVA).</text>
</comment>
<dbReference type="HAMAP" id="MF_00409">
    <property type="entry name" value="LpxK"/>
    <property type="match status" value="1"/>
</dbReference>
<feature type="binding site" evidence="13">
    <location>
        <begin position="23"/>
        <end position="30"/>
    </location>
    <ligand>
        <name>ATP</name>
        <dbReference type="ChEBI" id="CHEBI:30616"/>
    </ligand>
</feature>
<dbReference type="GO" id="GO:0009244">
    <property type="term" value="P:lipopolysaccharide core region biosynthetic process"/>
    <property type="evidence" value="ECO:0007669"/>
    <property type="project" value="TreeGrafter"/>
</dbReference>
<keyword evidence="6 13" id="KW-0441">Lipid A biosynthesis</keyword>
<organism evidence="14 15">
    <name type="scientific">Indibacter alkaliphilus (strain CCUG 57479 / KCTC 22604 / LW1)</name>
    <dbReference type="NCBI Taxonomy" id="1189612"/>
    <lineage>
        <taxon>Bacteria</taxon>
        <taxon>Pseudomonadati</taxon>
        <taxon>Bacteroidota</taxon>
        <taxon>Cytophagia</taxon>
        <taxon>Cytophagales</taxon>
        <taxon>Cyclobacteriaceae</taxon>
    </lineage>
</organism>
<keyword evidence="11 13" id="KW-0443">Lipid metabolism</keyword>
<keyword evidence="7 13" id="KW-0808">Transferase</keyword>
<evidence type="ECO:0000256" key="7">
    <source>
        <dbReference type="ARBA" id="ARBA00022679"/>
    </source>
</evidence>
<evidence type="ECO:0000256" key="12">
    <source>
        <dbReference type="ARBA" id="ARBA00029757"/>
    </source>
</evidence>
<comment type="caution">
    <text evidence="14">The sequence shown here is derived from an EMBL/GenBank/DDBJ whole genome shotgun (WGS) entry which is preliminary data.</text>
</comment>
<evidence type="ECO:0000256" key="13">
    <source>
        <dbReference type="HAMAP-Rule" id="MF_00409"/>
    </source>
</evidence>
<dbReference type="GO" id="GO:0009245">
    <property type="term" value="P:lipid A biosynthetic process"/>
    <property type="evidence" value="ECO:0007669"/>
    <property type="project" value="UniProtKB-UniRule"/>
</dbReference>
<dbReference type="SUPFAM" id="SSF52540">
    <property type="entry name" value="P-loop containing nucleoside triphosphate hydrolases"/>
    <property type="match status" value="1"/>
</dbReference>
<protein>
    <recommendedName>
        <fullName evidence="4 13">Tetraacyldisaccharide 4'-kinase</fullName>
        <ecNumber evidence="3 13">2.7.1.130</ecNumber>
    </recommendedName>
    <alternativeName>
        <fullName evidence="12 13">Lipid A 4'-kinase</fullName>
    </alternativeName>
</protein>
<dbReference type="InterPro" id="IPR003758">
    <property type="entry name" value="LpxK"/>
</dbReference>